<dbReference type="PATRIC" id="fig|1267766.3.peg.512"/>
<dbReference type="Pfam" id="PF13354">
    <property type="entry name" value="Beta-lactamase2"/>
    <property type="match status" value="1"/>
</dbReference>
<evidence type="ECO:0000313" key="4">
    <source>
        <dbReference type="Proteomes" id="UP000034392"/>
    </source>
</evidence>
<dbReference type="SUPFAM" id="SSF56601">
    <property type="entry name" value="beta-lactamase/transpeptidase-like"/>
    <property type="match status" value="1"/>
</dbReference>
<dbReference type="KEGG" id="aay:WYH_00506"/>
<dbReference type="PANTHER" id="PTHR35333:SF5">
    <property type="entry name" value="CONSERVED LIPOPROTEIN LPQF-RELATED"/>
    <property type="match status" value="1"/>
</dbReference>
<organism evidence="3 4">
    <name type="scientific">Croceibacterium atlanticum</name>
    <dbReference type="NCBI Taxonomy" id="1267766"/>
    <lineage>
        <taxon>Bacteria</taxon>
        <taxon>Pseudomonadati</taxon>
        <taxon>Pseudomonadota</taxon>
        <taxon>Alphaproteobacteria</taxon>
        <taxon>Sphingomonadales</taxon>
        <taxon>Erythrobacteraceae</taxon>
        <taxon>Croceibacterium</taxon>
    </lineage>
</organism>
<protein>
    <recommendedName>
        <fullName evidence="2">Beta-lactamase class A catalytic domain-containing protein</fullName>
    </recommendedName>
</protein>
<proteinExistence type="predicted"/>
<dbReference type="EMBL" id="CP011452">
    <property type="protein sequence ID" value="AKH41565.1"/>
    <property type="molecule type" value="Genomic_DNA"/>
</dbReference>
<keyword evidence="4" id="KW-1185">Reference proteome</keyword>
<evidence type="ECO:0000259" key="2">
    <source>
        <dbReference type="Pfam" id="PF13354"/>
    </source>
</evidence>
<dbReference type="InterPro" id="IPR045155">
    <property type="entry name" value="Beta-lactam_cat"/>
</dbReference>
<reference evidence="3" key="1">
    <citation type="submission" date="2015-05" db="EMBL/GenBank/DDBJ databases">
        <title>The complete genome of Altererythrobacter atlanticus strain 26DY36.</title>
        <authorList>
            <person name="Wu Y.-H."/>
            <person name="Cheng H."/>
            <person name="Wu X.-W."/>
        </authorList>
    </citation>
    <scope>NUCLEOTIDE SEQUENCE [LARGE SCALE GENOMIC DNA]</scope>
    <source>
        <strain evidence="3">26DY36</strain>
    </source>
</reference>
<dbReference type="GO" id="GO:0008800">
    <property type="term" value="F:beta-lactamase activity"/>
    <property type="evidence" value="ECO:0007669"/>
    <property type="project" value="UniProtKB-EC"/>
</dbReference>
<evidence type="ECO:0000313" key="3">
    <source>
        <dbReference type="EMBL" id="AKH41565.1"/>
    </source>
</evidence>
<dbReference type="Proteomes" id="UP000034392">
    <property type="component" value="Chromosome"/>
</dbReference>
<dbReference type="OrthoDB" id="108135at2"/>
<comment type="catalytic activity">
    <reaction evidence="1">
        <text>a beta-lactam + H2O = a substituted beta-amino acid</text>
        <dbReference type="Rhea" id="RHEA:20401"/>
        <dbReference type="ChEBI" id="CHEBI:15377"/>
        <dbReference type="ChEBI" id="CHEBI:35627"/>
        <dbReference type="ChEBI" id="CHEBI:140347"/>
        <dbReference type="EC" id="3.5.2.6"/>
    </reaction>
</comment>
<dbReference type="InterPro" id="IPR012338">
    <property type="entry name" value="Beta-lactam/transpept-like"/>
</dbReference>
<dbReference type="Gene3D" id="3.40.710.10">
    <property type="entry name" value="DD-peptidase/beta-lactamase superfamily"/>
    <property type="match status" value="1"/>
</dbReference>
<name>A0A0F7KS31_9SPHN</name>
<dbReference type="InterPro" id="IPR000871">
    <property type="entry name" value="Beta-lactam_class-A"/>
</dbReference>
<dbReference type="GO" id="GO:0030655">
    <property type="term" value="P:beta-lactam antibiotic catabolic process"/>
    <property type="evidence" value="ECO:0007669"/>
    <property type="project" value="InterPro"/>
</dbReference>
<dbReference type="PANTHER" id="PTHR35333">
    <property type="entry name" value="BETA-LACTAMASE"/>
    <property type="match status" value="1"/>
</dbReference>
<gene>
    <name evidence="3" type="ORF">WYH_00506</name>
</gene>
<dbReference type="GO" id="GO:0046677">
    <property type="term" value="P:response to antibiotic"/>
    <property type="evidence" value="ECO:0007669"/>
    <property type="project" value="InterPro"/>
</dbReference>
<dbReference type="AlphaFoldDB" id="A0A0F7KS31"/>
<sequence length="424" mass="45511">MHKLVLAFLLAVIPVGAWARDSAPILDQRAEDIVAALNHEQDPADVFGLNFLSQVPPEQLDMLLGQLTSQFGTLLGVEFVEPIGSTGGARIALRFERAIGKGLFQLEPSGERKIAGFRLTEFQPVEDNAGKVSSDLQALPGSVSVYFAPLEGGSPILSINADRQLAIGSTFKLYVLAALTRSIAEGEHGWDEVIALGKRSFPSGQMQDWPDKAPVTAQTLASMMISISDNTATDTLIRLIGRDAVEAELAASGHSQPSLNVPFMTTREMFTMKAGPDDVLAAYRAGSASERERILSDIGDRPLELAQISEAFAAGPRAIDVEWLASGQDIAGIFRHIVALGDQTALDILAINPALSEDQQAGWPYIGYKGGSEPGVLNLSWLLRNEEGAYYVLSMGWNNPEAVLDQPAFELLSQRVLALGSTGE</sequence>
<accession>A0A0F7KS31</accession>
<evidence type="ECO:0000256" key="1">
    <source>
        <dbReference type="ARBA" id="ARBA00001526"/>
    </source>
</evidence>
<dbReference type="STRING" id="1267766.WYH_00506"/>
<feature type="domain" description="Beta-lactamase class A catalytic" evidence="2">
    <location>
        <begin position="144"/>
        <end position="270"/>
    </location>
</feature>
<dbReference type="RefSeq" id="WP_046902574.1">
    <property type="nucleotide sequence ID" value="NZ_CP011452.2"/>
</dbReference>